<name>A0AAE0GWF7_9CHLO</name>
<keyword evidence="3" id="KW-1185">Reference proteome</keyword>
<evidence type="ECO:0000313" key="3">
    <source>
        <dbReference type="Proteomes" id="UP001190700"/>
    </source>
</evidence>
<proteinExistence type="predicted"/>
<dbReference type="EMBL" id="LGRX02001802">
    <property type="protein sequence ID" value="KAK3285463.1"/>
    <property type="molecule type" value="Genomic_DNA"/>
</dbReference>
<sequence length="574" mass="61633">MSCLTKLFFGRKPTVSGVGGEVIIDTPPENCRATCVHAPVHFVVLARSSYDKFNDSLRYQWFSAPEGPVNKRVPDAGARVPVAGGSGTRVPVAGGQHCCMLKLESQQLLDIADHHQRPLSQILFEVEVTDPVSKNHRRLPGVSIEYRNGTAASKPIIFSKQPAPVMLEEGADAIFEAVLEARATCSCGKPLYTVQWQRDGEDLPSETRFCLKIPAARPQHEGCYTCKVSAIGDIYASATSDGAALRIIQEPPYIIPQCADSPTSQGKDLTSDAIVALTLNKLSRIQSASIASVAYRTARRVTLSPEDAAACLGDRREAGGHADNHATASSSGGGAVTVRRECCAVGGIVAKVVTVGATSHQWFRDETPLAGQTTTSLSLSLEDVEAMPTAIYQYIGSNSFGPTSSELLQVSSAVVPLPQTRKPADLEALLDGSPTISLKLPIPLARDCFVHHTWMYQPVLKAAEEELWAKMQAEPPKAELRPTLADEAECTERLAIPVKSLVKKKTILGGGSERADVAYVMTTLMTMAQLAIPRSYLSVATCSALLACEGTLNMMSWNAIKAMFDAPVRNAVMK</sequence>
<dbReference type="AlphaFoldDB" id="A0AAE0GWF7"/>
<dbReference type="InterPro" id="IPR036179">
    <property type="entry name" value="Ig-like_dom_sf"/>
</dbReference>
<protein>
    <recommendedName>
        <fullName evidence="1">Ig-like domain-containing protein</fullName>
    </recommendedName>
</protein>
<comment type="caution">
    <text evidence="2">The sequence shown here is derived from an EMBL/GenBank/DDBJ whole genome shotgun (WGS) entry which is preliminary data.</text>
</comment>
<dbReference type="InterPro" id="IPR013783">
    <property type="entry name" value="Ig-like_fold"/>
</dbReference>
<evidence type="ECO:0000313" key="2">
    <source>
        <dbReference type="EMBL" id="KAK3285463.1"/>
    </source>
</evidence>
<dbReference type="InterPro" id="IPR003599">
    <property type="entry name" value="Ig_sub"/>
</dbReference>
<gene>
    <name evidence="2" type="ORF">CYMTET_6932</name>
</gene>
<dbReference type="InterPro" id="IPR007110">
    <property type="entry name" value="Ig-like_dom"/>
</dbReference>
<dbReference type="Proteomes" id="UP001190700">
    <property type="component" value="Unassembled WGS sequence"/>
</dbReference>
<dbReference type="Gene3D" id="2.60.40.10">
    <property type="entry name" value="Immunoglobulins"/>
    <property type="match status" value="1"/>
</dbReference>
<dbReference type="CDD" id="cd00096">
    <property type="entry name" value="Ig"/>
    <property type="match status" value="1"/>
</dbReference>
<feature type="domain" description="Ig-like" evidence="1">
    <location>
        <begin position="155"/>
        <end position="246"/>
    </location>
</feature>
<accession>A0AAE0GWF7</accession>
<dbReference type="SUPFAM" id="SSF48726">
    <property type="entry name" value="Immunoglobulin"/>
    <property type="match status" value="1"/>
</dbReference>
<dbReference type="PROSITE" id="PS50835">
    <property type="entry name" value="IG_LIKE"/>
    <property type="match status" value="1"/>
</dbReference>
<organism evidence="2 3">
    <name type="scientific">Cymbomonas tetramitiformis</name>
    <dbReference type="NCBI Taxonomy" id="36881"/>
    <lineage>
        <taxon>Eukaryota</taxon>
        <taxon>Viridiplantae</taxon>
        <taxon>Chlorophyta</taxon>
        <taxon>Pyramimonadophyceae</taxon>
        <taxon>Pyramimonadales</taxon>
        <taxon>Pyramimonadaceae</taxon>
        <taxon>Cymbomonas</taxon>
    </lineage>
</organism>
<evidence type="ECO:0000259" key="1">
    <source>
        <dbReference type="PROSITE" id="PS50835"/>
    </source>
</evidence>
<reference evidence="2 3" key="1">
    <citation type="journal article" date="2015" name="Genome Biol. Evol.">
        <title>Comparative Genomics of a Bacterivorous Green Alga Reveals Evolutionary Causalities and Consequences of Phago-Mixotrophic Mode of Nutrition.</title>
        <authorList>
            <person name="Burns J.A."/>
            <person name="Paasch A."/>
            <person name="Narechania A."/>
            <person name="Kim E."/>
        </authorList>
    </citation>
    <scope>NUCLEOTIDE SEQUENCE [LARGE SCALE GENOMIC DNA]</scope>
    <source>
        <strain evidence="2 3">PLY_AMNH</strain>
    </source>
</reference>
<dbReference type="SMART" id="SM00409">
    <property type="entry name" value="IG"/>
    <property type="match status" value="1"/>
</dbReference>